<dbReference type="Proteomes" id="UP000285060">
    <property type="component" value="Unassembled WGS sequence"/>
</dbReference>
<reference evidence="10 11" key="1">
    <citation type="submission" date="2018-08" db="EMBL/GenBank/DDBJ databases">
        <title>Aphanomyces genome sequencing and annotation.</title>
        <authorList>
            <person name="Minardi D."/>
            <person name="Oidtmann B."/>
            <person name="Van Der Giezen M."/>
            <person name="Studholme D.J."/>
        </authorList>
    </citation>
    <scope>NUCLEOTIDE SEQUENCE [LARGE SCALE GENOMIC DNA]</scope>
    <source>
        <strain evidence="10 11">NJM0002</strain>
    </source>
</reference>
<dbReference type="CDD" id="cd12823">
    <property type="entry name" value="Mrs2_Mfm1p-like"/>
    <property type="match status" value="1"/>
</dbReference>
<dbReference type="SUPFAM" id="SSF144083">
    <property type="entry name" value="Magnesium transport protein CorA, transmembrane region"/>
    <property type="match status" value="1"/>
</dbReference>
<evidence type="ECO:0000256" key="8">
    <source>
        <dbReference type="ARBA" id="ARBA00023136"/>
    </source>
</evidence>
<evidence type="ECO:0000313" key="10">
    <source>
        <dbReference type="EMBL" id="RHY31955.1"/>
    </source>
</evidence>
<keyword evidence="9" id="KW-0999">Mitochondrion inner membrane</keyword>
<keyword evidence="3 9" id="KW-0812">Transmembrane</keyword>
<comment type="caution">
    <text evidence="9">Lacks conserved residue(s) required for the propagation of feature annotation.</text>
</comment>
<feature type="transmembrane region" description="Helical" evidence="9">
    <location>
        <begin position="196"/>
        <end position="222"/>
    </location>
</feature>
<evidence type="ECO:0000256" key="6">
    <source>
        <dbReference type="ARBA" id="ARBA00022989"/>
    </source>
</evidence>
<keyword evidence="7 9" id="KW-0406">Ion transport</keyword>
<dbReference type="GO" id="GO:0015095">
    <property type="term" value="F:magnesium ion transmembrane transporter activity"/>
    <property type="evidence" value="ECO:0007669"/>
    <property type="project" value="TreeGrafter"/>
</dbReference>
<keyword evidence="9" id="KW-0496">Mitochondrion</keyword>
<dbReference type="GO" id="GO:0005743">
    <property type="term" value="C:mitochondrial inner membrane"/>
    <property type="evidence" value="ECO:0007669"/>
    <property type="project" value="UniProtKB-SubCell"/>
</dbReference>
<organism evidence="10 11">
    <name type="scientific">Aphanomyces invadans</name>
    <dbReference type="NCBI Taxonomy" id="157072"/>
    <lineage>
        <taxon>Eukaryota</taxon>
        <taxon>Sar</taxon>
        <taxon>Stramenopiles</taxon>
        <taxon>Oomycota</taxon>
        <taxon>Saprolegniomycetes</taxon>
        <taxon>Saprolegniales</taxon>
        <taxon>Verrucalvaceae</taxon>
        <taxon>Aphanomyces</taxon>
    </lineage>
</organism>
<dbReference type="Pfam" id="PF10164">
    <property type="entry name" value="BRI3"/>
    <property type="match status" value="1"/>
</dbReference>
<evidence type="ECO:0000313" key="11">
    <source>
        <dbReference type="Proteomes" id="UP000285060"/>
    </source>
</evidence>
<name>A0A418B289_9STRA</name>
<keyword evidence="6 9" id="KW-1133">Transmembrane helix</keyword>
<keyword evidence="4 9" id="KW-0460">Magnesium</keyword>
<dbReference type="PANTHER" id="PTHR13890:SF0">
    <property type="entry name" value="MAGNESIUM TRANSPORTER MRS2 HOMOLOG, MITOCHONDRIAL"/>
    <property type="match status" value="1"/>
</dbReference>
<evidence type="ECO:0000256" key="2">
    <source>
        <dbReference type="ARBA" id="ARBA00022448"/>
    </source>
</evidence>
<keyword evidence="2 9" id="KW-0813">Transport</keyword>
<dbReference type="PANTHER" id="PTHR13890">
    <property type="entry name" value="RNA SPLICING PROTEIN MRS2, MITOCHONDRIAL"/>
    <property type="match status" value="1"/>
</dbReference>
<gene>
    <name evidence="10" type="ORF">DYB32_002998</name>
</gene>
<evidence type="ECO:0000256" key="9">
    <source>
        <dbReference type="RuleBase" id="RU366042"/>
    </source>
</evidence>
<feature type="transmembrane region" description="Helical" evidence="9">
    <location>
        <begin position="390"/>
        <end position="408"/>
    </location>
</feature>
<dbReference type="VEuPathDB" id="FungiDB:H310_03507"/>
<keyword evidence="11" id="KW-1185">Reference proteome</keyword>
<comment type="caution">
    <text evidence="10">The sequence shown here is derived from an EMBL/GenBank/DDBJ whole genome shotgun (WGS) entry which is preliminary data.</text>
</comment>
<evidence type="ECO:0000256" key="7">
    <source>
        <dbReference type="ARBA" id="ARBA00023065"/>
    </source>
</evidence>
<sequence>MTVDPVRAVIMRDCCLVFLPDGADSLIAHLKANFKLHIADATAFEFAYVLVNCPVASSWHGCRALEAILATVCFTFSTQCKQVIPEGRAALEKMTKDESIGELESLRSIKNTMSVLESQLGGMRRLLMNLLENEADLHMMYLTKDPKLAQDLYSFDTEDVESILELYLQTRVALMAHNIVNTESIVMLKLDSKRNFLLSVDLSLTVLGTLIAMPTFIVGAFGMNLNSHIQDTEYIFWIVFALCGLFIVVGYVVVARYLKDQGINMSWTLTFASVDNCRFDGNAKDAAFCSRCGSSLNAANANTSYAPPPTQQAYPAQAAPQYANGGQQLHQQPQVVHAVPVVQQPQYVVVQAQPQVLASGEFIVVPGQVLTATGHCAHAVQTNEFTCPGVLLGILFFPIGILCCLLLTERRCVHCGTILN</sequence>
<proteinExistence type="inferred from homology"/>
<dbReference type="VEuPathDB" id="FungiDB:H310_03506"/>
<comment type="similarity">
    <text evidence="9">Belongs to the CorA metal ion transporter (MIT) (TC 1.A.35) family.</text>
</comment>
<feature type="transmembrane region" description="Helical" evidence="9">
    <location>
        <begin position="234"/>
        <end position="258"/>
    </location>
</feature>
<evidence type="ECO:0000256" key="4">
    <source>
        <dbReference type="ARBA" id="ARBA00022842"/>
    </source>
</evidence>
<dbReference type="Gene3D" id="1.20.58.340">
    <property type="entry name" value="Magnesium transport protein CorA, transmembrane region"/>
    <property type="match status" value="2"/>
</dbReference>
<comment type="subcellular location">
    <subcellularLocation>
        <location evidence="1">Membrane</location>
        <topology evidence="1">Multi-pass membrane protein</topology>
    </subcellularLocation>
    <subcellularLocation>
        <location evidence="9">Mitochondrion inner membrane</location>
        <topology evidence="9">Multi-pass membrane protein</topology>
    </subcellularLocation>
</comment>
<evidence type="ECO:0000256" key="1">
    <source>
        <dbReference type="ARBA" id="ARBA00004141"/>
    </source>
</evidence>
<dbReference type="InterPro" id="IPR039204">
    <property type="entry name" value="MRS2-like"/>
</dbReference>
<keyword evidence="8 9" id="KW-0472">Membrane</keyword>
<dbReference type="InterPro" id="IPR045863">
    <property type="entry name" value="CorA_TM1_TM2"/>
</dbReference>
<protein>
    <recommendedName>
        <fullName evidence="9">Magnesium transporter</fullName>
    </recommendedName>
</protein>
<dbReference type="EMBL" id="QUSY01000171">
    <property type="protein sequence ID" value="RHY31955.1"/>
    <property type="molecule type" value="Genomic_DNA"/>
</dbReference>
<evidence type="ECO:0000256" key="5">
    <source>
        <dbReference type="ARBA" id="ARBA00022946"/>
    </source>
</evidence>
<keyword evidence="5" id="KW-0809">Transit peptide</keyword>
<dbReference type="AlphaFoldDB" id="A0A418B289"/>
<dbReference type="Pfam" id="PF22099">
    <property type="entry name" value="MRS2-like"/>
    <property type="match status" value="1"/>
</dbReference>
<accession>A0A418B289</accession>
<evidence type="ECO:0000256" key="3">
    <source>
        <dbReference type="ARBA" id="ARBA00022692"/>
    </source>
</evidence>
<dbReference type="InterPro" id="IPR019317">
    <property type="entry name" value="BRI3"/>
</dbReference>